<dbReference type="EMBL" id="CM047582">
    <property type="protein sequence ID" value="KAI9915781.1"/>
    <property type="molecule type" value="Genomic_DNA"/>
</dbReference>
<organism evidence="1 2">
    <name type="scientific">Peronosclerospora sorghi</name>
    <dbReference type="NCBI Taxonomy" id="230839"/>
    <lineage>
        <taxon>Eukaryota</taxon>
        <taxon>Sar</taxon>
        <taxon>Stramenopiles</taxon>
        <taxon>Oomycota</taxon>
        <taxon>Peronosporomycetes</taxon>
        <taxon>Peronosporales</taxon>
        <taxon>Peronosporaceae</taxon>
        <taxon>Peronosclerospora</taxon>
    </lineage>
</organism>
<protein>
    <submittedName>
        <fullName evidence="1">Uncharacterized protein</fullName>
    </submittedName>
</protein>
<name>A0ACC0WCL6_9STRA</name>
<dbReference type="Proteomes" id="UP001163321">
    <property type="component" value="Chromosome 3"/>
</dbReference>
<gene>
    <name evidence="1" type="ORF">PsorP6_008025</name>
</gene>
<proteinExistence type="predicted"/>
<evidence type="ECO:0000313" key="2">
    <source>
        <dbReference type="Proteomes" id="UP001163321"/>
    </source>
</evidence>
<sequence length="410" mass="46043">MSRSSRNSGKCLARKQKETKKKRTSYCADLSIVKNKKQQLTVRLDAYTTQERAPWSSGTRSSGVRFMGNGNIVFDFLLFLRCRCTMYAVAATAEIATTKDVLEHTHRSKTLCIRNLITLGAISLPFNAPKPCVLCFQVFVLNLPHPPTCVPANYCLSWLPSRCTSCRGNSVQNDDKKHDHLIRQLSDADGDYKDDTVPFTSWRNTLDTLRYALAFFVLLVADHPLGRCFPHCFKLPLIAGYLVIGIIAGPFVANLLTQNLVDALSTYVTTLALSFFSFQTGQEIYLPELRPQLKSIVILLSVLYGTTMVLLTSAILRDESSTLTRYNTAMKDLQSSRASKPKTIVAVRRLEKFREEYNASLSSGKTWEAEACVESSRYTTTDRFSVFKRRKVAINRMESTNGKSCGSHFS</sequence>
<evidence type="ECO:0000313" key="1">
    <source>
        <dbReference type="EMBL" id="KAI9915781.1"/>
    </source>
</evidence>
<keyword evidence="2" id="KW-1185">Reference proteome</keyword>
<accession>A0ACC0WCL6</accession>
<reference evidence="1 2" key="1">
    <citation type="journal article" date="2022" name="bioRxiv">
        <title>The genome of the oomycete Peronosclerospora sorghi, a cosmopolitan pathogen of maize and sorghum, is inflated with dispersed pseudogenes.</title>
        <authorList>
            <person name="Fletcher K."/>
            <person name="Martin F."/>
            <person name="Isakeit T."/>
            <person name="Cavanaugh K."/>
            <person name="Magill C."/>
            <person name="Michelmore R."/>
        </authorList>
    </citation>
    <scope>NUCLEOTIDE SEQUENCE [LARGE SCALE GENOMIC DNA]</scope>
    <source>
        <strain evidence="1">P6</strain>
    </source>
</reference>
<comment type="caution">
    <text evidence="1">The sequence shown here is derived from an EMBL/GenBank/DDBJ whole genome shotgun (WGS) entry which is preliminary data.</text>
</comment>